<dbReference type="Proteomes" id="UP001153555">
    <property type="component" value="Unassembled WGS sequence"/>
</dbReference>
<gene>
    <name evidence="3" type="ORF">SHERM_09408</name>
</gene>
<dbReference type="PANTHER" id="PTHR21011">
    <property type="entry name" value="MITOCHONDRIAL 28S RIBOSOMAL PROTEIN S6"/>
    <property type="match status" value="1"/>
</dbReference>
<dbReference type="SUPFAM" id="SSF54995">
    <property type="entry name" value="Ribosomal protein S6"/>
    <property type="match status" value="1"/>
</dbReference>
<sequence length="309" mass="35475">MRHNNFPGVNRAAQQPPKCAPVATSSILAGPRPHPKDHRKPLANNPQFPACLDEKRDVRVPLPTHVARSRPSPSAYCRLLKNETHEIHTTHSHPAPVLTNTQPAAIPTATRRHPHILHDSRNCQRPRDVWRGNSRVIYDLCCYKFGAYLLISPAEKGDWEKKKMPLYDCMLLLKPNVSREAMIDLLARVGKHIYRRNGVVTEMRSFGEVHLGYGIKKLDGRYYQGQLMQMTTMAPPSLNSELHYLNKEDRLLRWIMVKHRDIKLIENNDAESEMKSLRSNLFNDDSTEEEDEEDGDSDGDQSETMHHQE</sequence>
<dbReference type="CDD" id="cd15465">
    <property type="entry name" value="bS6_mito"/>
    <property type="match status" value="1"/>
</dbReference>
<feature type="region of interest" description="Disordered" evidence="2">
    <location>
        <begin position="1"/>
        <end position="49"/>
    </location>
</feature>
<protein>
    <submittedName>
        <fullName evidence="3">Translation elongation factor EF1B/ribosoma l protein S6 family protein</fullName>
    </submittedName>
</protein>
<dbReference type="Pfam" id="PF01250">
    <property type="entry name" value="Ribosomal_S6"/>
    <property type="match status" value="1"/>
</dbReference>
<evidence type="ECO:0000313" key="3">
    <source>
        <dbReference type="EMBL" id="CAA0806519.1"/>
    </source>
</evidence>
<dbReference type="GO" id="GO:0003735">
    <property type="term" value="F:structural constituent of ribosome"/>
    <property type="evidence" value="ECO:0007669"/>
    <property type="project" value="InterPro"/>
</dbReference>
<dbReference type="FunFam" id="3.30.70.60:FF:000012">
    <property type="entry name" value="Translation elongation factor EF1B/ribosomal protein S6 family protein"/>
    <property type="match status" value="1"/>
</dbReference>
<keyword evidence="3" id="KW-0648">Protein biosynthesis</keyword>
<evidence type="ECO:0000256" key="1">
    <source>
        <dbReference type="ARBA" id="ARBA00009512"/>
    </source>
</evidence>
<evidence type="ECO:0000313" key="4">
    <source>
        <dbReference type="Proteomes" id="UP001153555"/>
    </source>
</evidence>
<dbReference type="EMBL" id="CACSLK010000984">
    <property type="protein sequence ID" value="CAA0806519.1"/>
    <property type="molecule type" value="Genomic_DNA"/>
</dbReference>
<dbReference type="InterPro" id="IPR014717">
    <property type="entry name" value="Transl_elong_EF1B/ribsomal_bS6"/>
</dbReference>
<dbReference type="GO" id="GO:0005840">
    <property type="term" value="C:ribosome"/>
    <property type="evidence" value="ECO:0007669"/>
    <property type="project" value="InterPro"/>
</dbReference>
<accession>A0A9N7R1B6</accession>
<dbReference type="GO" id="GO:0003746">
    <property type="term" value="F:translation elongation factor activity"/>
    <property type="evidence" value="ECO:0007669"/>
    <property type="project" value="UniProtKB-KW"/>
</dbReference>
<dbReference type="PANTHER" id="PTHR21011:SF1">
    <property type="entry name" value="SMALL RIBOSOMAL SUBUNIT PROTEIN BS6M"/>
    <property type="match status" value="1"/>
</dbReference>
<dbReference type="OrthoDB" id="10259681at2759"/>
<dbReference type="AlphaFoldDB" id="A0A9N7R1B6"/>
<keyword evidence="4" id="KW-1185">Reference proteome</keyword>
<keyword evidence="3" id="KW-0251">Elongation factor</keyword>
<dbReference type="GO" id="GO:0070181">
    <property type="term" value="F:small ribosomal subunit rRNA binding"/>
    <property type="evidence" value="ECO:0007669"/>
    <property type="project" value="TreeGrafter"/>
</dbReference>
<feature type="region of interest" description="Disordered" evidence="2">
    <location>
        <begin position="276"/>
        <end position="309"/>
    </location>
</feature>
<proteinExistence type="inferred from homology"/>
<evidence type="ECO:0000256" key="2">
    <source>
        <dbReference type="SAM" id="MobiDB-lite"/>
    </source>
</evidence>
<organism evidence="3 4">
    <name type="scientific">Striga hermonthica</name>
    <name type="common">Purple witchweed</name>
    <name type="synonym">Buchnera hermonthica</name>
    <dbReference type="NCBI Taxonomy" id="68872"/>
    <lineage>
        <taxon>Eukaryota</taxon>
        <taxon>Viridiplantae</taxon>
        <taxon>Streptophyta</taxon>
        <taxon>Embryophyta</taxon>
        <taxon>Tracheophyta</taxon>
        <taxon>Spermatophyta</taxon>
        <taxon>Magnoliopsida</taxon>
        <taxon>eudicotyledons</taxon>
        <taxon>Gunneridae</taxon>
        <taxon>Pentapetalae</taxon>
        <taxon>asterids</taxon>
        <taxon>lamiids</taxon>
        <taxon>Lamiales</taxon>
        <taxon>Orobanchaceae</taxon>
        <taxon>Buchnereae</taxon>
        <taxon>Striga</taxon>
    </lineage>
</organism>
<reference evidence="3" key="1">
    <citation type="submission" date="2019-12" db="EMBL/GenBank/DDBJ databases">
        <authorList>
            <person name="Scholes J."/>
        </authorList>
    </citation>
    <scope>NUCLEOTIDE SEQUENCE</scope>
</reference>
<dbReference type="InterPro" id="IPR000529">
    <property type="entry name" value="Ribosomal_bS6"/>
</dbReference>
<dbReference type="InterPro" id="IPR035980">
    <property type="entry name" value="Ribosomal_bS6_sf"/>
</dbReference>
<name>A0A9N7R1B6_STRHE</name>
<feature type="compositionally biased region" description="Acidic residues" evidence="2">
    <location>
        <begin position="285"/>
        <end position="301"/>
    </location>
</feature>
<comment type="caution">
    <text evidence="3">The sequence shown here is derived from an EMBL/GenBank/DDBJ whole genome shotgun (WGS) entry which is preliminary data.</text>
</comment>
<dbReference type="GO" id="GO:0005737">
    <property type="term" value="C:cytoplasm"/>
    <property type="evidence" value="ECO:0007669"/>
    <property type="project" value="UniProtKB-ARBA"/>
</dbReference>
<comment type="similarity">
    <text evidence="1">Belongs to the bacterial ribosomal protein bS6 family.</text>
</comment>
<dbReference type="Gene3D" id="3.30.70.60">
    <property type="match status" value="1"/>
</dbReference>